<keyword evidence="5" id="KW-1185">Reference proteome</keyword>
<dbReference type="PANTHER" id="PTHR10366:SF564">
    <property type="entry name" value="STEROL-4-ALPHA-CARBOXYLATE 3-DEHYDROGENASE, DECARBOXYLATING"/>
    <property type="match status" value="1"/>
</dbReference>
<accession>A0A559JGS9</accession>
<dbReference type="Gene3D" id="3.40.50.720">
    <property type="entry name" value="NAD(P)-binding Rossmann-like Domain"/>
    <property type="match status" value="1"/>
</dbReference>
<organism evidence="4 5">
    <name type="scientific">Cohnella terricola</name>
    <dbReference type="NCBI Taxonomy" id="1289167"/>
    <lineage>
        <taxon>Bacteria</taxon>
        <taxon>Bacillati</taxon>
        <taxon>Bacillota</taxon>
        <taxon>Bacilli</taxon>
        <taxon>Bacillales</taxon>
        <taxon>Paenibacillaceae</taxon>
        <taxon>Cohnella</taxon>
    </lineage>
</organism>
<dbReference type="SUPFAM" id="SSF51735">
    <property type="entry name" value="NAD(P)-binding Rossmann-fold domains"/>
    <property type="match status" value="1"/>
</dbReference>
<protein>
    <submittedName>
        <fullName evidence="4">NAD-dependent epimerase/dehydratase family protein</fullName>
    </submittedName>
</protein>
<dbReference type="OrthoDB" id="9811425at2"/>
<evidence type="ECO:0000313" key="4">
    <source>
        <dbReference type="EMBL" id="TVX99083.1"/>
    </source>
</evidence>
<gene>
    <name evidence="4" type="ORF">FPZ45_14120</name>
</gene>
<dbReference type="InterPro" id="IPR036291">
    <property type="entry name" value="NAD(P)-bd_dom_sf"/>
</dbReference>
<dbReference type="Pfam" id="PF01370">
    <property type="entry name" value="Epimerase"/>
    <property type="match status" value="1"/>
</dbReference>
<evidence type="ECO:0000256" key="1">
    <source>
        <dbReference type="ARBA" id="ARBA00023002"/>
    </source>
</evidence>
<evidence type="ECO:0000259" key="3">
    <source>
        <dbReference type="Pfam" id="PF01370"/>
    </source>
</evidence>
<keyword evidence="1" id="KW-0560">Oxidoreductase</keyword>
<comment type="caution">
    <text evidence="4">The sequence shown here is derived from an EMBL/GenBank/DDBJ whole genome shotgun (WGS) entry which is preliminary data.</text>
</comment>
<evidence type="ECO:0000313" key="5">
    <source>
        <dbReference type="Proteomes" id="UP000316330"/>
    </source>
</evidence>
<feature type="domain" description="NAD-dependent epimerase/dehydratase" evidence="3">
    <location>
        <begin position="38"/>
        <end position="268"/>
    </location>
</feature>
<dbReference type="PANTHER" id="PTHR10366">
    <property type="entry name" value="NAD DEPENDENT EPIMERASE/DEHYDRATASE"/>
    <property type="match status" value="1"/>
</dbReference>
<evidence type="ECO:0000256" key="2">
    <source>
        <dbReference type="ARBA" id="ARBA00023445"/>
    </source>
</evidence>
<comment type="similarity">
    <text evidence="2">Belongs to the NAD(P)-dependent epimerase/dehydratase family. Dihydroflavonol-4-reductase subfamily.</text>
</comment>
<reference evidence="4 5" key="1">
    <citation type="submission" date="2019-07" db="EMBL/GenBank/DDBJ databases">
        <authorList>
            <person name="Kim J."/>
        </authorList>
    </citation>
    <scope>NUCLEOTIDE SEQUENCE [LARGE SCALE GENOMIC DNA]</scope>
    <source>
        <strain evidence="4 5">G13</strain>
    </source>
</reference>
<dbReference type="GO" id="GO:0016616">
    <property type="term" value="F:oxidoreductase activity, acting on the CH-OH group of donors, NAD or NADP as acceptor"/>
    <property type="evidence" value="ECO:0007669"/>
    <property type="project" value="TreeGrafter"/>
</dbReference>
<dbReference type="InterPro" id="IPR050425">
    <property type="entry name" value="NAD(P)_dehydrat-like"/>
</dbReference>
<dbReference type="EMBL" id="VNJJ01000007">
    <property type="protein sequence ID" value="TVX99083.1"/>
    <property type="molecule type" value="Genomic_DNA"/>
</dbReference>
<sequence length="376" mass="42570">MDPFALNRYNYSLCESIGPKRPPGAERGRVKVEQNDKIVIIGVTGYIGAWIAKQLTDMGYTQIIGTYRNEEKARKLQAMLPNLNLYKANLGEKDNWKEVLSGAKWVFNQGSAFNPNDKTYKDRGRTKEKGIRTLFQLAVESGSVMKIVHTSAESTIAYANEDPSKTTFTEDDWTNENREGLFDLHMVSKTMEEKAAWSFIHSPENTTNISMTTIHPTHVMGPSFAPWHHDMIYAMLHGDGAMADSQLYGVDVRDAAAMNIALMKSPEANGRRHFASAFKTTYAAILHFIKEQFTDEQIRAVLGDVVRIIPGDDAADLFSPVQQTSYYQDMVPRMLNRVVYKTNYPEAYAYEYTEPNITVLQAMEKMLKDKSQRACD</sequence>
<dbReference type="Proteomes" id="UP000316330">
    <property type="component" value="Unassembled WGS sequence"/>
</dbReference>
<name>A0A559JGS9_9BACL</name>
<proteinExistence type="inferred from homology"/>
<dbReference type="AlphaFoldDB" id="A0A559JGS9"/>
<dbReference type="InterPro" id="IPR001509">
    <property type="entry name" value="Epimerase_deHydtase"/>
</dbReference>